<keyword evidence="6" id="KW-0010">Activator</keyword>
<dbReference type="KEGG" id="char:122132900"/>
<evidence type="ECO:0000256" key="7">
    <source>
        <dbReference type="ARBA" id="ARBA00023163"/>
    </source>
</evidence>
<dbReference type="GeneTree" id="ENSGT00980000199461"/>
<accession>A0A8M1KIK0</accession>
<dbReference type="GeneID" id="122132900"/>
<evidence type="ECO:0000313" key="14">
    <source>
        <dbReference type="RefSeq" id="XP_042563703.1"/>
    </source>
</evidence>
<name>A0A8M1KIK0_CLUHA</name>
<keyword evidence="4" id="KW-0072">Autophagy</keyword>
<evidence type="ECO:0000256" key="4">
    <source>
        <dbReference type="ARBA" id="ARBA00023006"/>
    </source>
</evidence>
<evidence type="ECO:0000256" key="9">
    <source>
        <dbReference type="ARBA" id="ARBA00023329"/>
    </source>
</evidence>
<dbReference type="PANTHER" id="PTHR31671">
    <property type="entry name" value="DIABETES AND OBESITY REGULATED, ISOFORM G"/>
    <property type="match status" value="1"/>
</dbReference>
<evidence type="ECO:0000256" key="3">
    <source>
        <dbReference type="ARBA" id="ARBA00022490"/>
    </source>
</evidence>
<dbReference type="GO" id="GO:0005776">
    <property type="term" value="C:autophagosome"/>
    <property type="evidence" value="ECO:0007669"/>
    <property type="project" value="UniProtKB-SubCell"/>
</dbReference>
<evidence type="ECO:0000256" key="11">
    <source>
        <dbReference type="SAM" id="MobiDB-lite"/>
    </source>
</evidence>
<dbReference type="InterPro" id="IPR029431">
    <property type="entry name" value="TP53INP"/>
</dbReference>
<evidence type="ECO:0000256" key="10">
    <source>
        <dbReference type="ARBA" id="ARBA00034306"/>
    </source>
</evidence>
<evidence type="ECO:0000256" key="2">
    <source>
        <dbReference type="ARBA" id="ARBA00004514"/>
    </source>
</evidence>
<evidence type="ECO:0000256" key="1">
    <source>
        <dbReference type="ARBA" id="ARBA00004419"/>
    </source>
</evidence>
<dbReference type="GO" id="GO:0045893">
    <property type="term" value="P:positive regulation of DNA-templated transcription"/>
    <property type="evidence" value="ECO:0007669"/>
    <property type="project" value="TreeGrafter"/>
</dbReference>
<sequence>MLQRLTSLFFRSADDPPAVLVARAHEEDEEEWQLINITEAEVPSGSSSLADVAMNQPSLPVCLPQSSQSAEESAVSLMNNTSLAEEEVPVPLSATGRRLVRGLASQAGALAKVTQINRVQQAQARARRCYFGRNCIQRQNSTRQRLPRQASRQHPKMLNQPGHRNFCH</sequence>
<reference evidence="13 14" key="1">
    <citation type="submission" date="2025-04" db="UniProtKB">
        <authorList>
            <consortium name="RefSeq"/>
        </authorList>
    </citation>
    <scope>IDENTIFICATION</scope>
</reference>
<dbReference type="GO" id="GO:0031410">
    <property type="term" value="C:cytoplasmic vesicle"/>
    <property type="evidence" value="ECO:0007669"/>
    <property type="project" value="UniProtKB-KW"/>
</dbReference>
<evidence type="ECO:0000313" key="12">
    <source>
        <dbReference type="Proteomes" id="UP000515152"/>
    </source>
</evidence>
<dbReference type="PANTHER" id="PTHR31671:SF2">
    <property type="entry name" value="TUMOR PROTEIN P53-INDUCIBLE NUCLEAR PROTEIN 2"/>
    <property type="match status" value="1"/>
</dbReference>
<proteinExistence type="predicted"/>
<comment type="subcellular location">
    <subcellularLocation>
        <location evidence="2">Cytoplasm</location>
        <location evidence="2">Cytosol</location>
    </subcellularLocation>
    <subcellularLocation>
        <location evidence="1">Cytoplasmic vesicle</location>
        <location evidence="1">Autophagosome</location>
    </subcellularLocation>
    <subcellularLocation>
        <location evidence="10">Nucleus</location>
        <location evidence="10">Nuclear body</location>
    </subcellularLocation>
</comment>
<dbReference type="AlphaFoldDB" id="A0A8M1KIK0"/>
<keyword evidence="7" id="KW-0804">Transcription</keyword>
<keyword evidence="3" id="KW-0963">Cytoplasm</keyword>
<keyword evidence="12" id="KW-1185">Reference proteome</keyword>
<dbReference type="Proteomes" id="UP000515152">
    <property type="component" value="Chromosome 5"/>
</dbReference>
<dbReference type="GO" id="GO:0000045">
    <property type="term" value="P:autophagosome assembly"/>
    <property type="evidence" value="ECO:0007669"/>
    <property type="project" value="TreeGrafter"/>
</dbReference>
<feature type="region of interest" description="Disordered" evidence="11">
    <location>
        <begin position="140"/>
        <end position="168"/>
    </location>
</feature>
<evidence type="ECO:0000256" key="6">
    <source>
        <dbReference type="ARBA" id="ARBA00023159"/>
    </source>
</evidence>
<dbReference type="RefSeq" id="XP_042563702.1">
    <property type="nucleotide sequence ID" value="XM_042707768.1"/>
</dbReference>
<dbReference type="RefSeq" id="XP_042563703.1">
    <property type="nucleotide sequence ID" value="XM_042707769.1"/>
</dbReference>
<keyword evidence="8" id="KW-0539">Nucleus</keyword>
<protein>
    <submittedName>
        <fullName evidence="13 14">Tumor protein p53-inducible nuclear protein 2</fullName>
    </submittedName>
</protein>
<evidence type="ECO:0000256" key="5">
    <source>
        <dbReference type="ARBA" id="ARBA00023015"/>
    </source>
</evidence>
<dbReference type="GO" id="GO:0016604">
    <property type="term" value="C:nuclear body"/>
    <property type="evidence" value="ECO:0007669"/>
    <property type="project" value="UniProtKB-SubCell"/>
</dbReference>
<dbReference type="OrthoDB" id="10041339at2759"/>
<dbReference type="CTD" id="564072"/>
<evidence type="ECO:0000313" key="13">
    <source>
        <dbReference type="RefSeq" id="XP_042563702.1"/>
    </source>
</evidence>
<keyword evidence="9" id="KW-0968">Cytoplasmic vesicle</keyword>
<gene>
    <name evidence="13 14" type="primary">tp53inp2</name>
</gene>
<dbReference type="GO" id="GO:0005829">
    <property type="term" value="C:cytosol"/>
    <property type="evidence" value="ECO:0007669"/>
    <property type="project" value="UniProtKB-SubCell"/>
</dbReference>
<keyword evidence="5" id="KW-0805">Transcription regulation</keyword>
<evidence type="ECO:0000256" key="8">
    <source>
        <dbReference type="ARBA" id="ARBA00023242"/>
    </source>
</evidence>
<organism evidence="12 13">
    <name type="scientific">Clupea harengus</name>
    <name type="common">Atlantic herring</name>
    <dbReference type="NCBI Taxonomy" id="7950"/>
    <lineage>
        <taxon>Eukaryota</taxon>
        <taxon>Metazoa</taxon>
        <taxon>Chordata</taxon>
        <taxon>Craniata</taxon>
        <taxon>Vertebrata</taxon>
        <taxon>Euteleostomi</taxon>
        <taxon>Actinopterygii</taxon>
        <taxon>Neopterygii</taxon>
        <taxon>Teleostei</taxon>
        <taxon>Clupei</taxon>
        <taxon>Clupeiformes</taxon>
        <taxon>Clupeoidei</taxon>
        <taxon>Clupeidae</taxon>
        <taxon>Clupea</taxon>
    </lineage>
</organism>